<proteinExistence type="predicted"/>
<reference evidence="1 2" key="1">
    <citation type="journal article" date="2021" name="Microbiol. Resour. Announc.">
        <title>Complete Genome Sequences of Two Rhodococcus sp. Strains with Large and Linear Chromosomes, Isolated from Apple Rhizosphere.</title>
        <authorList>
            <person name="Benning S."/>
            <person name="Brugnone N."/>
            <person name="Siani R."/>
            <person name="Kublik S."/>
            <person name="Schloter M."/>
            <person name="Rad V."/>
        </authorList>
    </citation>
    <scope>NUCLEOTIDE SEQUENCE [LARGE SCALE GENOMIC DNA]</scope>
    <source>
        <strain evidence="1 2">R79</strain>
    </source>
</reference>
<reference evidence="1 2" key="2">
    <citation type="journal article" date="2022" name="Arch. Microbiol.">
        <title>Rhodococcus pseudokoreensis sp. nov. isolated from the rhizosphere of young M26 apple rootstocks.</title>
        <authorList>
            <person name="Kampfer P."/>
            <person name="Glaeser S.P."/>
            <person name="Blom J."/>
            <person name="Wolf J."/>
            <person name="Benning S."/>
            <person name="Schloter M."/>
            <person name="Neumann-Schaal M."/>
        </authorList>
    </citation>
    <scope>NUCLEOTIDE SEQUENCE [LARGE SCALE GENOMIC DNA]</scope>
    <source>
        <strain evidence="1 2">R79</strain>
    </source>
</reference>
<accession>A0A974W320</accession>
<dbReference type="RefSeq" id="WP_206006785.1">
    <property type="nucleotide sequence ID" value="NZ_CP070619.1"/>
</dbReference>
<evidence type="ECO:0000313" key="2">
    <source>
        <dbReference type="Proteomes" id="UP000662986"/>
    </source>
</evidence>
<gene>
    <name evidence="1" type="ORF">JWS13_17650</name>
</gene>
<keyword evidence="2" id="KW-1185">Reference proteome</keyword>
<protein>
    <submittedName>
        <fullName evidence="1">Uncharacterized protein</fullName>
    </submittedName>
</protein>
<sequence>MDSNPFIVGDRCAYRSKRAEPLVEIEVLKFGKLRGHQQKRHRRLQIRWIDDEFEGRVDWVPCGRLKCLWRDVAAFREREANWAGVRVAPMRGLPEEVALDVAAEVLLDSEAIAFEVNDDAGVARITDRNALAAHLGVTGAFFEDPTNFYEDGDLVVCWRVTERILRRAVARNPDAILLHVADMQPLSDAMRERYGPGLDLLMQWAGQPRPGLYDEVLRLRGELGRITELARDAIASLRESTDMSKRTQASMRVRELERRLLLLDWPFES</sequence>
<name>A0A974W320_9NOCA</name>
<organism evidence="1 2">
    <name type="scientific">Rhodococcus pseudokoreensis</name>
    <dbReference type="NCBI Taxonomy" id="2811421"/>
    <lineage>
        <taxon>Bacteria</taxon>
        <taxon>Bacillati</taxon>
        <taxon>Actinomycetota</taxon>
        <taxon>Actinomycetes</taxon>
        <taxon>Mycobacteriales</taxon>
        <taxon>Nocardiaceae</taxon>
        <taxon>Rhodococcus</taxon>
    </lineage>
</organism>
<dbReference type="EMBL" id="CP070619">
    <property type="protein sequence ID" value="QSE90314.1"/>
    <property type="molecule type" value="Genomic_DNA"/>
</dbReference>
<dbReference type="Proteomes" id="UP000662986">
    <property type="component" value="Chromosome"/>
</dbReference>
<evidence type="ECO:0000313" key="1">
    <source>
        <dbReference type="EMBL" id="QSE90314.1"/>
    </source>
</evidence>